<dbReference type="Proteomes" id="UP000648352">
    <property type="component" value="Unassembled WGS sequence"/>
</dbReference>
<dbReference type="InterPro" id="IPR002347">
    <property type="entry name" value="SDR_fam"/>
</dbReference>
<sequence>MARILVTGSTDGVGRATAASLLDDGHDVVVHARNQQRLGAVEELIARGAVSVVGDLADADEVEGVAEQANQIGAFDAVIHNAGVIDGPDMLQVNMLAPYVLTAQIPAPRLVYLSSSMHRGGHAEVSRIDENGTRASYSDSKLFVTALMAAVARRWPGRVAHAVDPGWVPTRMGGPSASDDLALAHVTQAWLVTTEDPEALVSGRYWHHQRVEQPHPAVHDEGFQDDLLAALAEHTGVELPNTDQSA</sequence>
<accession>A0ABR8RYW3</accession>
<dbReference type="Gene3D" id="3.40.50.720">
    <property type="entry name" value="NAD(P)-binding Rossmann-like Domain"/>
    <property type="match status" value="1"/>
</dbReference>
<comment type="similarity">
    <text evidence="1">Belongs to the short-chain dehydrogenases/reductases (SDR) family.</text>
</comment>
<comment type="caution">
    <text evidence="3">The sequence shown here is derived from an EMBL/GenBank/DDBJ whole genome shotgun (WGS) entry which is preliminary data.</text>
</comment>
<reference evidence="3 4" key="1">
    <citation type="submission" date="2020-08" db="EMBL/GenBank/DDBJ databases">
        <title>A Genomic Blueprint of the Chicken Gut Microbiome.</title>
        <authorList>
            <person name="Gilroy R."/>
            <person name="Ravi A."/>
            <person name="Getino M."/>
            <person name="Pursley I."/>
            <person name="Horton D.L."/>
            <person name="Alikhan N.-F."/>
            <person name="Baker D."/>
            <person name="Gharbi K."/>
            <person name="Hall N."/>
            <person name="Watson M."/>
            <person name="Adriaenssens E.M."/>
            <person name="Foster-Nyarko E."/>
            <person name="Jarju S."/>
            <person name="Secka A."/>
            <person name="Antonio M."/>
            <person name="Oren A."/>
            <person name="Chaudhuri R."/>
            <person name="La Ragione R.M."/>
            <person name="Hildebrand F."/>
            <person name="Pallen M.J."/>
        </authorList>
    </citation>
    <scope>NUCLEOTIDE SEQUENCE [LARGE SCALE GENOMIC DNA]</scope>
    <source>
        <strain evidence="3 4">Sa4CUA7</strain>
    </source>
</reference>
<gene>
    <name evidence="3" type="ORF">H9651_02185</name>
</gene>
<organism evidence="3 4">
    <name type="scientific">Microbacterium pullorum</name>
    <dbReference type="NCBI Taxonomy" id="2762236"/>
    <lineage>
        <taxon>Bacteria</taxon>
        <taxon>Bacillati</taxon>
        <taxon>Actinomycetota</taxon>
        <taxon>Actinomycetes</taxon>
        <taxon>Micrococcales</taxon>
        <taxon>Microbacteriaceae</taxon>
        <taxon>Microbacterium</taxon>
    </lineage>
</organism>
<protein>
    <submittedName>
        <fullName evidence="3">SDR family NAD(P)-dependent oxidoreductase</fullName>
    </submittedName>
</protein>
<evidence type="ECO:0000256" key="2">
    <source>
        <dbReference type="ARBA" id="ARBA00023002"/>
    </source>
</evidence>
<proteinExistence type="inferred from homology"/>
<dbReference type="InterPro" id="IPR036291">
    <property type="entry name" value="NAD(P)-bd_dom_sf"/>
</dbReference>
<dbReference type="RefSeq" id="WP_191717440.1">
    <property type="nucleotide sequence ID" value="NZ_JACSQP010000001.1"/>
</dbReference>
<keyword evidence="4" id="KW-1185">Reference proteome</keyword>
<evidence type="ECO:0000313" key="3">
    <source>
        <dbReference type="EMBL" id="MBD7956441.1"/>
    </source>
</evidence>
<dbReference type="PANTHER" id="PTHR24320">
    <property type="entry name" value="RETINOL DEHYDROGENASE"/>
    <property type="match status" value="1"/>
</dbReference>
<keyword evidence="2" id="KW-0560">Oxidoreductase</keyword>
<evidence type="ECO:0000256" key="1">
    <source>
        <dbReference type="ARBA" id="ARBA00006484"/>
    </source>
</evidence>
<dbReference type="EMBL" id="JACSQP010000001">
    <property type="protein sequence ID" value="MBD7956441.1"/>
    <property type="molecule type" value="Genomic_DNA"/>
</dbReference>
<dbReference type="PRINTS" id="PR00081">
    <property type="entry name" value="GDHRDH"/>
</dbReference>
<dbReference type="Pfam" id="PF00106">
    <property type="entry name" value="adh_short"/>
    <property type="match status" value="1"/>
</dbReference>
<evidence type="ECO:0000313" key="4">
    <source>
        <dbReference type="Proteomes" id="UP000648352"/>
    </source>
</evidence>
<dbReference type="PANTHER" id="PTHR24320:SF274">
    <property type="entry name" value="CHAIN DEHYDROGENASE, PUTATIVE (AFU_ORTHOLOGUE AFUA_4G00440)-RELATED"/>
    <property type="match status" value="1"/>
</dbReference>
<dbReference type="SUPFAM" id="SSF51735">
    <property type="entry name" value="NAD(P)-binding Rossmann-fold domains"/>
    <property type="match status" value="1"/>
</dbReference>
<name>A0ABR8RYW3_9MICO</name>